<dbReference type="Pfam" id="PF13450">
    <property type="entry name" value="NAD_binding_8"/>
    <property type="match status" value="1"/>
</dbReference>
<dbReference type="GO" id="GO:0050661">
    <property type="term" value="F:NADP binding"/>
    <property type="evidence" value="ECO:0007669"/>
    <property type="project" value="InterPro"/>
</dbReference>
<comment type="caution">
    <text evidence="8">The sequence shown here is derived from an EMBL/GenBank/DDBJ whole genome shotgun (WGS) entry which is preliminary data.</text>
</comment>
<keyword evidence="7" id="KW-0503">Monooxygenase</keyword>
<dbReference type="AlphaFoldDB" id="A0AAD4L1H5"/>
<keyword evidence="4" id="KW-0274">FAD</keyword>
<reference evidence="8" key="1">
    <citation type="submission" date="2021-12" db="EMBL/GenBank/DDBJ databases">
        <title>Convergent genome expansion in fungi linked to evolution of root-endophyte symbiosis.</title>
        <authorList>
            <consortium name="DOE Joint Genome Institute"/>
            <person name="Ke Y.-H."/>
            <person name="Bonito G."/>
            <person name="Liao H.-L."/>
            <person name="Looney B."/>
            <person name="Rojas-Flechas A."/>
            <person name="Nash J."/>
            <person name="Hameed K."/>
            <person name="Schadt C."/>
            <person name="Martin F."/>
            <person name="Crous P.W."/>
            <person name="Miettinen O."/>
            <person name="Magnuson J.K."/>
            <person name="Labbe J."/>
            <person name="Jacobson D."/>
            <person name="Doktycz M.J."/>
            <person name="Veneault-Fourrey C."/>
            <person name="Kuo A."/>
            <person name="Mondo S."/>
            <person name="Calhoun S."/>
            <person name="Riley R."/>
            <person name="Ohm R."/>
            <person name="LaButti K."/>
            <person name="Andreopoulos B."/>
            <person name="Pangilinan J."/>
            <person name="Nolan M."/>
            <person name="Tritt A."/>
            <person name="Clum A."/>
            <person name="Lipzen A."/>
            <person name="Daum C."/>
            <person name="Barry K."/>
            <person name="Grigoriev I.V."/>
            <person name="Vilgalys R."/>
        </authorList>
    </citation>
    <scope>NUCLEOTIDE SEQUENCE</scope>
    <source>
        <strain evidence="8">PMI_201</strain>
    </source>
</reference>
<evidence type="ECO:0000313" key="9">
    <source>
        <dbReference type="Proteomes" id="UP001201262"/>
    </source>
</evidence>
<evidence type="ECO:0000256" key="3">
    <source>
        <dbReference type="ARBA" id="ARBA00022630"/>
    </source>
</evidence>
<comment type="similarity">
    <text evidence="2">Belongs to the FMO family.</text>
</comment>
<gene>
    <name evidence="8" type="ORF">BGW36DRAFT_372267</name>
</gene>
<dbReference type="InterPro" id="IPR036188">
    <property type="entry name" value="FAD/NAD-bd_sf"/>
</dbReference>
<keyword evidence="9" id="KW-1185">Reference proteome</keyword>
<organism evidence="8 9">
    <name type="scientific">Talaromyces proteolyticus</name>
    <dbReference type="NCBI Taxonomy" id="1131652"/>
    <lineage>
        <taxon>Eukaryota</taxon>
        <taxon>Fungi</taxon>
        <taxon>Dikarya</taxon>
        <taxon>Ascomycota</taxon>
        <taxon>Pezizomycotina</taxon>
        <taxon>Eurotiomycetes</taxon>
        <taxon>Eurotiomycetidae</taxon>
        <taxon>Eurotiales</taxon>
        <taxon>Trichocomaceae</taxon>
        <taxon>Talaromyces</taxon>
        <taxon>Talaromyces sect. Bacilispori</taxon>
    </lineage>
</organism>
<dbReference type="SUPFAM" id="SSF51905">
    <property type="entry name" value="FAD/NAD(P)-binding domain"/>
    <property type="match status" value="2"/>
</dbReference>
<evidence type="ECO:0000256" key="6">
    <source>
        <dbReference type="ARBA" id="ARBA00023002"/>
    </source>
</evidence>
<name>A0AAD4L1H5_9EURO</name>
<evidence type="ECO:0008006" key="10">
    <source>
        <dbReference type="Google" id="ProtNLM"/>
    </source>
</evidence>
<dbReference type="InterPro" id="IPR000960">
    <property type="entry name" value="Flavin_mOase"/>
</dbReference>
<dbReference type="Gene3D" id="3.50.50.60">
    <property type="entry name" value="FAD/NAD(P)-binding domain"/>
    <property type="match status" value="2"/>
</dbReference>
<accession>A0AAD4L1H5</accession>
<dbReference type="Pfam" id="PF00743">
    <property type="entry name" value="FMO-like"/>
    <property type="match status" value="2"/>
</dbReference>
<evidence type="ECO:0000256" key="7">
    <source>
        <dbReference type="ARBA" id="ARBA00023033"/>
    </source>
</evidence>
<dbReference type="GeneID" id="70245747"/>
<dbReference type="PRINTS" id="PR00370">
    <property type="entry name" value="FMOXYGENASE"/>
</dbReference>
<dbReference type="GO" id="GO:0050660">
    <property type="term" value="F:flavin adenine dinucleotide binding"/>
    <property type="evidence" value="ECO:0007669"/>
    <property type="project" value="InterPro"/>
</dbReference>
<keyword evidence="3" id="KW-0285">Flavoprotein</keyword>
<dbReference type="PANTHER" id="PTHR23023">
    <property type="entry name" value="DIMETHYLANILINE MONOOXYGENASE"/>
    <property type="match status" value="1"/>
</dbReference>
<dbReference type="FunFam" id="3.50.50.60:FF:000138">
    <property type="entry name" value="Flavin-containing monooxygenase"/>
    <property type="match status" value="1"/>
</dbReference>
<evidence type="ECO:0000256" key="1">
    <source>
        <dbReference type="ARBA" id="ARBA00001974"/>
    </source>
</evidence>
<keyword evidence="5" id="KW-0521">NADP</keyword>
<dbReference type="RefSeq" id="XP_046075511.1">
    <property type="nucleotide sequence ID" value="XM_046215460.1"/>
</dbReference>
<keyword evidence="6" id="KW-0560">Oxidoreductase</keyword>
<evidence type="ECO:0000256" key="4">
    <source>
        <dbReference type="ARBA" id="ARBA00022827"/>
    </source>
</evidence>
<comment type="cofactor">
    <cofactor evidence="1">
        <name>FAD</name>
        <dbReference type="ChEBI" id="CHEBI:57692"/>
    </cofactor>
</comment>
<proteinExistence type="inferred from homology"/>
<evidence type="ECO:0000256" key="5">
    <source>
        <dbReference type="ARBA" id="ARBA00022857"/>
    </source>
</evidence>
<dbReference type="GO" id="GO:0004499">
    <property type="term" value="F:N,N-dimethylaniline monooxygenase activity"/>
    <property type="evidence" value="ECO:0007669"/>
    <property type="project" value="InterPro"/>
</dbReference>
<dbReference type="InterPro" id="IPR050346">
    <property type="entry name" value="FMO-like"/>
</dbReference>
<protein>
    <recommendedName>
        <fullName evidence="10">Thiol-specific monooxygenase</fullName>
    </recommendedName>
</protein>
<dbReference type="Proteomes" id="UP001201262">
    <property type="component" value="Unassembled WGS sequence"/>
</dbReference>
<dbReference type="InterPro" id="IPR020946">
    <property type="entry name" value="Flavin_mOase-like"/>
</dbReference>
<dbReference type="EMBL" id="JAJTJA010000003">
    <property type="protein sequence ID" value="KAH8702135.1"/>
    <property type="molecule type" value="Genomic_DNA"/>
</dbReference>
<sequence length="479" mass="54071">MTTLQPVRRVAIIGAGACGLAAAKYLLAENHFDKIDIFEQRGRVGGVWIHASAEDKKKLRFPVPQPDPNLPHEEPIWRTKDDGSREATFVSPLYSGMEANVPKMIMEYGTKPFAENVQLFPTFQQILEYLEEYAEEVKHLINFEHQVLDVKLEDPARSNWAVTVKNLSTGEISTSVYDAVVAANGHYNVPYIPAIKGIKIWNEAFPDSISHSKVYDSADDFKNKKVIVVGNLASGLDIGSQISKVCKQPLISSHRSVSEMFVSGELTDRVSRGEILEFLPPESFDRGVRFVDGTTEEGIDAIVFCTGYFYAYPFLSSLKTPVINNGARTMNVYQQLFYNEHPTLVFTVLAQRVLPFPLVENQASVFARVWAGRLKLPSVTEMRAWEDGEIEKRGSQKGFHVIPFPLDADYNNMLHDWAATAEVRPGLENDGKGKLGIRWGDKEKWIRSHFPDIKKNFVMQGEKRHSIRSIEELGFHPRL</sequence>
<evidence type="ECO:0000256" key="2">
    <source>
        <dbReference type="ARBA" id="ARBA00009183"/>
    </source>
</evidence>
<evidence type="ECO:0000313" key="8">
    <source>
        <dbReference type="EMBL" id="KAH8702135.1"/>
    </source>
</evidence>